<sequence length="96" mass="10857">MWYRTQRLVEFAHDIVSLDAVLAGQETDAAATFLLVLVIEPVQTILLTQRRARRIQRVTLGLSSVERTRPDQRSAWSRPERSRKSGLQGSVKPSLA</sequence>
<reference evidence="2 3" key="1">
    <citation type="submission" date="2016-10" db="EMBL/GenBank/DDBJ databases">
        <title>Evaluation of Human, Animal and Environmental Mycobacterium chelonae Isolates by Core Genome Phylogenomic Analysis, Targeted Gene Comparison, and Anti-microbial Susceptibility Patterns: A Tale of Mistaken Identities.</title>
        <authorList>
            <person name="Fogelson S.B."/>
            <person name="Camus A.C."/>
            <person name="Lorenz W."/>
            <person name="Vasireddy R."/>
            <person name="Vasireddy S."/>
            <person name="Smith T."/>
            <person name="Brown-Elliott B.A."/>
            <person name="Wallace R.J.Jr."/>
            <person name="Hasan N.A."/>
            <person name="Reischl U."/>
            <person name="Sanchez S."/>
        </authorList>
    </citation>
    <scope>NUCLEOTIDE SEQUENCE [LARGE SCALE GENOMIC DNA]</scope>
    <source>
        <strain evidence="2 3">8528</strain>
    </source>
</reference>
<evidence type="ECO:0000313" key="3">
    <source>
        <dbReference type="Proteomes" id="UP000179621"/>
    </source>
</evidence>
<feature type="compositionally biased region" description="Basic and acidic residues" evidence="1">
    <location>
        <begin position="66"/>
        <end position="83"/>
    </location>
</feature>
<proteinExistence type="predicted"/>
<keyword evidence="3" id="KW-1185">Reference proteome</keyword>
<dbReference type="EMBL" id="MLIH01000011">
    <property type="protein sequence ID" value="OHU10221.1"/>
    <property type="molecule type" value="Genomic_DNA"/>
</dbReference>
<organism evidence="2 3">
    <name type="scientific">Mycobacteroides saopaulense</name>
    <dbReference type="NCBI Taxonomy" id="1578165"/>
    <lineage>
        <taxon>Bacteria</taxon>
        <taxon>Bacillati</taxon>
        <taxon>Actinomycetota</taxon>
        <taxon>Actinomycetes</taxon>
        <taxon>Mycobacteriales</taxon>
        <taxon>Mycobacteriaceae</taxon>
        <taxon>Mycobacteroides</taxon>
    </lineage>
</organism>
<name>A0ABX3C1C5_9MYCO</name>
<evidence type="ECO:0000313" key="2">
    <source>
        <dbReference type="EMBL" id="OHU10221.1"/>
    </source>
</evidence>
<feature type="region of interest" description="Disordered" evidence="1">
    <location>
        <begin position="65"/>
        <end position="96"/>
    </location>
</feature>
<comment type="caution">
    <text evidence="2">The sequence shown here is derived from an EMBL/GenBank/DDBJ whole genome shotgun (WGS) entry which is preliminary data.</text>
</comment>
<accession>A0ABX3C1C5</accession>
<protein>
    <submittedName>
        <fullName evidence="2">Uncharacterized protein</fullName>
    </submittedName>
</protein>
<gene>
    <name evidence="2" type="ORF">BKG73_09955</name>
</gene>
<dbReference type="Proteomes" id="UP000179621">
    <property type="component" value="Unassembled WGS sequence"/>
</dbReference>
<evidence type="ECO:0000256" key="1">
    <source>
        <dbReference type="SAM" id="MobiDB-lite"/>
    </source>
</evidence>